<evidence type="ECO:0000313" key="2">
    <source>
        <dbReference type="Proteomes" id="UP000249390"/>
    </source>
</evidence>
<reference evidence="1 2" key="1">
    <citation type="submission" date="2018-06" db="EMBL/GenBank/DDBJ databases">
        <title>The Genome of Cuscuta australis (Dodder) Provides Insight into the Evolution of Plant Parasitism.</title>
        <authorList>
            <person name="Liu H."/>
        </authorList>
    </citation>
    <scope>NUCLEOTIDE SEQUENCE [LARGE SCALE GENOMIC DNA]</scope>
    <source>
        <strain evidence="2">cv. Yunnan</strain>
        <tissue evidence="1">Vines</tissue>
    </source>
</reference>
<sequence>MRACRDVPSQTDDGNDGAQGVLSFLLLKLFYHSRSFYGSAFSAESPRQRDRDATVLLWFFPSSVLSNTVRTCTIGGTRTKKPTTVPTLLGSPEGSLAANRLMLRRCHVCHQPPLFPTVIRVIELNRLFSKIYRGLDGSIPEIEMAIAANTKRKVVSHGRKRKMEGQCVSGKSKFLKEEEKRKDMGHVMLLEKRELSKKEEKRE</sequence>
<comment type="caution">
    <text evidence="1">The sequence shown here is derived from an EMBL/GenBank/DDBJ whole genome shotgun (WGS) entry which is preliminary data.</text>
</comment>
<keyword evidence="2" id="KW-1185">Reference proteome</keyword>
<proteinExistence type="predicted"/>
<accession>A0A328DE26</accession>
<dbReference type="EMBL" id="NQVE01000170">
    <property type="protein sequence ID" value="RAL42459.1"/>
    <property type="molecule type" value="Genomic_DNA"/>
</dbReference>
<organism evidence="1 2">
    <name type="scientific">Cuscuta australis</name>
    <dbReference type="NCBI Taxonomy" id="267555"/>
    <lineage>
        <taxon>Eukaryota</taxon>
        <taxon>Viridiplantae</taxon>
        <taxon>Streptophyta</taxon>
        <taxon>Embryophyta</taxon>
        <taxon>Tracheophyta</taxon>
        <taxon>Spermatophyta</taxon>
        <taxon>Magnoliopsida</taxon>
        <taxon>eudicotyledons</taxon>
        <taxon>Gunneridae</taxon>
        <taxon>Pentapetalae</taxon>
        <taxon>asterids</taxon>
        <taxon>lamiids</taxon>
        <taxon>Solanales</taxon>
        <taxon>Convolvulaceae</taxon>
        <taxon>Cuscuteae</taxon>
        <taxon>Cuscuta</taxon>
        <taxon>Cuscuta subgen. Grammica</taxon>
        <taxon>Cuscuta sect. Cleistogrammica</taxon>
    </lineage>
</organism>
<evidence type="ECO:0000313" key="1">
    <source>
        <dbReference type="EMBL" id="RAL42459.1"/>
    </source>
</evidence>
<name>A0A328DE26_9ASTE</name>
<protein>
    <submittedName>
        <fullName evidence="1">Uncharacterized protein</fullName>
    </submittedName>
</protein>
<dbReference type="Proteomes" id="UP000249390">
    <property type="component" value="Unassembled WGS sequence"/>
</dbReference>
<dbReference type="AlphaFoldDB" id="A0A328DE26"/>
<gene>
    <name evidence="1" type="ORF">DM860_016746</name>
</gene>